<evidence type="ECO:0000313" key="2">
    <source>
        <dbReference type="EMBL" id="KAJ4329072.1"/>
    </source>
</evidence>
<organism evidence="2 3">
    <name type="scientific">Fusarium piperis</name>
    <dbReference type="NCBI Taxonomy" id="1435070"/>
    <lineage>
        <taxon>Eukaryota</taxon>
        <taxon>Fungi</taxon>
        <taxon>Dikarya</taxon>
        <taxon>Ascomycota</taxon>
        <taxon>Pezizomycotina</taxon>
        <taxon>Sordariomycetes</taxon>
        <taxon>Hypocreomycetidae</taxon>
        <taxon>Hypocreales</taxon>
        <taxon>Nectriaceae</taxon>
        <taxon>Fusarium</taxon>
        <taxon>Fusarium solani species complex</taxon>
    </lineage>
</organism>
<accession>A0A9W8WMV2</accession>
<evidence type="ECO:0000256" key="1">
    <source>
        <dbReference type="SAM" id="MobiDB-lite"/>
    </source>
</evidence>
<sequence length="209" mass="24157">MAKVQGHPSTPRGKKRGRRREAPEVKKEHKRPPPALRPKPSAGTQKRFVITRQDAIRRAGGLEYKLGNDAYNQMELTLEMKRWLSKPVIMVLTESMKRKVFDWCQQFDPSWLGVLFEAKGNGVTSYEYSAEEEEPVLPETLFQSLRTLVLELPSDKEAYKRLWPFVQLVTTHAQRVFLMDELEQQRPDVKYDLEGQGLFDQIGPSTRNG</sequence>
<proteinExistence type="predicted"/>
<dbReference type="EMBL" id="JAPEUR010000004">
    <property type="protein sequence ID" value="KAJ4329072.1"/>
    <property type="molecule type" value="Genomic_DNA"/>
</dbReference>
<dbReference type="OrthoDB" id="5091635at2759"/>
<name>A0A9W8WMV2_9HYPO</name>
<keyword evidence="3" id="KW-1185">Reference proteome</keyword>
<comment type="caution">
    <text evidence="2">The sequence shown here is derived from an EMBL/GenBank/DDBJ whole genome shotgun (WGS) entry which is preliminary data.</text>
</comment>
<dbReference type="AlphaFoldDB" id="A0A9W8WMV2"/>
<dbReference type="Proteomes" id="UP001140502">
    <property type="component" value="Unassembled WGS sequence"/>
</dbReference>
<protein>
    <submittedName>
        <fullName evidence="2">Uncharacterized protein</fullName>
    </submittedName>
</protein>
<evidence type="ECO:0000313" key="3">
    <source>
        <dbReference type="Proteomes" id="UP001140502"/>
    </source>
</evidence>
<feature type="region of interest" description="Disordered" evidence="1">
    <location>
        <begin position="1"/>
        <end position="47"/>
    </location>
</feature>
<gene>
    <name evidence="2" type="ORF">N0V84_000424</name>
</gene>
<reference evidence="2" key="1">
    <citation type="submission" date="2022-10" db="EMBL/GenBank/DDBJ databases">
        <title>Tapping the CABI collections for fungal endophytes: first genome assemblies for Collariella, Neodidymelliopsis, Ascochyta clinopodiicola, Didymella pomorum, Didymosphaeria variabile, Neocosmospora piperis and Neocucurbitaria cava.</title>
        <authorList>
            <person name="Hill R."/>
        </authorList>
    </citation>
    <scope>NUCLEOTIDE SEQUENCE</scope>
    <source>
        <strain evidence="2">IMI 366586</strain>
    </source>
</reference>